<dbReference type="InterPro" id="IPR026889">
    <property type="entry name" value="Zn_Tnp"/>
</dbReference>
<keyword evidence="4" id="KW-1185">Reference proteome</keyword>
<gene>
    <name evidence="3" type="ORF">EI71_00089</name>
</gene>
<dbReference type="GO" id="GO:0004803">
    <property type="term" value="F:transposase activity"/>
    <property type="evidence" value="ECO:0007669"/>
    <property type="project" value="InterPro"/>
</dbReference>
<feature type="domain" description="Transposase zinc-binding" evidence="2">
    <location>
        <begin position="79"/>
        <end position="161"/>
    </location>
</feature>
<comment type="caution">
    <text evidence="3">The sequence shown here is derived from an EMBL/GenBank/DDBJ whole genome shotgun (WGS) entry which is preliminary data.</text>
</comment>
<name>A0A397RXU9_9MOLU</name>
<evidence type="ECO:0000313" key="3">
    <source>
        <dbReference type="EMBL" id="RIA78528.1"/>
    </source>
</evidence>
<dbReference type="PANTHER" id="PTHR37023:SF1">
    <property type="entry name" value="ISSOD25 TRANSPOSASE TNPA_ISSOD25"/>
    <property type="match status" value="1"/>
</dbReference>
<proteinExistence type="predicted"/>
<dbReference type="GO" id="GO:0006313">
    <property type="term" value="P:DNA transposition"/>
    <property type="evidence" value="ECO:0007669"/>
    <property type="project" value="InterPro"/>
</dbReference>
<dbReference type="EMBL" id="QXEV01000001">
    <property type="protein sequence ID" value="RIA78528.1"/>
    <property type="molecule type" value="Genomic_DNA"/>
</dbReference>
<dbReference type="PANTHER" id="PTHR37023">
    <property type="entry name" value="TRANSPOSASE"/>
    <property type="match status" value="1"/>
</dbReference>
<reference evidence="3 4" key="1">
    <citation type="submission" date="2018-08" db="EMBL/GenBank/DDBJ databases">
        <title>Genomic Encyclopedia of Archaeal and Bacterial Type Strains, Phase II (KMG-II): from individual species to whole genera.</title>
        <authorList>
            <person name="Goeker M."/>
        </authorList>
    </citation>
    <scope>NUCLEOTIDE SEQUENCE [LARGE SCALE GENOMIC DNA]</scope>
    <source>
        <strain evidence="3 4">ATCC 27112</strain>
    </source>
</reference>
<dbReference type="OrthoDB" id="9791273at2"/>
<protein>
    <submittedName>
        <fullName evidence="3">Transposase-like zinc-binding protein</fullName>
    </submittedName>
</protein>
<dbReference type="Proteomes" id="UP000266506">
    <property type="component" value="Unassembled WGS sequence"/>
</dbReference>
<dbReference type="InParanoid" id="A0A397RXU9"/>
<dbReference type="AlphaFoldDB" id="A0A397RXU9"/>
<dbReference type="GO" id="GO:0003677">
    <property type="term" value="F:DNA binding"/>
    <property type="evidence" value="ECO:0007669"/>
    <property type="project" value="InterPro"/>
</dbReference>
<feature type="domain" description="Transposase IS801/IS1294" evidence="1">
    <location>
        <begin position="206"/>
        <end position="395"/>
    </location>
</feature>
<dbReference type="InterPro" id="IPR007069">
    <property type="entry name" value="Transposase_32"/>
</dbReference>
<organism evidence="3 4">
    <name type="scientific">Anaeroplasma bactoclasticum</name>
    <dbReference type="NCBI Taxonomy" id="2088"/>
    <lineage>
        <taxon>Bacteria</taxon>
        <taxon>Bacillati</taxon>
        <taxon>Mycoplasmatota</taxon>
        <taxon>Mollicutes</taxon>
        <taxon>Anaeroplasmatales</taxon>
        <taxon>Anaeroplasmataceae</taxon>
        <taxon>Anaeroplasma</taxon>
    </lineage>
</organism>
<evidence type="ECO:0000259" key="2">
    <source>
        <dbReference type="Pfam" id="PF14319"/>
    </source>
</evidence>
<sequence length="459" mass="54180">MASIVTDYLPLEIKSNPYYVHAKRGYLSHLLLDAAKAGQDVYENEYNKLNNLAYARKENNHITIQEVFKDNWGYFVEYCNRKSIPLRDAILSNVDSMINCRNFNSGYLFYECPNCHDIYVRGLSCHSRFCVSCGKKYRDARANEISKTCIYAPHRHITWTIAEELRWFFQKYRDLFDELFGAVNDVLTHLIQGKSKAARKRNERLGFISTLHTFGRDLKFNPHIHTLIAECTIDKNGKRKPYSYFNYDSLRKSFMNQLLKRMYKFLKGINDKNDIDEFFKIKKELYKKNESGFYVHAPQKECKNPNQIKKIVNYVCRYAGHPAMSESRIISYNKDTKMIYYYYDPHEDDAIINENDKIGRQYVTESVFDFIAKLIVHIPNKAVHTTRYYGFYANHSSLDIMHQPKLFKWKEIAKMKSNLNWRVRLISSYKYDPLLCHCGATLEIVPDLCYFVGYSKEDG</sequence>
<evidence type="ECO:0000313" key="4">
    <source>
        <dbReference type="Proteomes" id="UP000266506"/>
    </source>
</evidence>
<evidence type="ECO:0000259" key="1">
    <source>
        <dbReference type="Pfam" id="PF04986"/>
    </source>
</evidence>
<dbReference type="Pfam" id="PF04986">
    <property type="entry name" value="Y2_Tnp"/>
    <property type="match status" value="1"/>
</dbReference>
<accession>A0A397RXU9</accession>
<dbReference type="Pfam" id="PF14319">
    <property type="entry name" value="Zn_Tnp_IS91"/>
    <property type="match status" value="1"/>
</dbReference>